<organism evidence="2 3">
    <name type="scientific">Clavibacter michiganensis</name>
    <dbReference type="NCBI Taxonomy" id="28447"/>
    <lineage>
        <taxon>Bacteria</taxon>
        <taxon>Bacillati</taxon>
        <taxon>Actinomycetota</taxon>
        <taxon>Actinomycetes</taxon>
        <taxon>Micrococcales</taxon>
        <taxon>Microbacteriaceae</taxon>
        <taxon>Clavibacter</taxon>
    </lineage>
</organism>
<evidence type="ECO:0000313" key="2">
    <source>
        <dbReference type="EMBL" id="RII97752.1"/>
    </source>
</evidence>
<dbReference type="EMBL" id="QWEC01000060">
    <property type="protein sequence ID" value="RII97752.1"/>
    <property type="molecule type" value="Genomic_DNA"/>
</dbReference>
<name>A0A399NU89_9MICO</name>
<evidence type="ECO:0000256" key="1">
    <source>
        <dbReference type="SAM" id="MobiDB-lite"/>
    </source>
</evidence>
<feature type="region of interest" description="Disordered" evidence="1">
    <location>
        <begin position="1"/>
        <end position="36"/>
    </location>
</feature>
<proteinExistence type="predicted"/>
<dbReference type="Proteomes" id="UP000266298">
    <property type="component" value="Unassembled WGS sequence"/>
</dbReference>
<dbReference type="AlphaFoldDB" id="A0A399NU89"/>
<evidence type="ECO:0000313" key="3">
    <source>
        <dbReference type="Proteomes" id="UP000266298"/>
    </source>
</evidence>
<reference evidence="2 3" key="1">
    <citation type="submission" date="2018-08" db="EMBL/GenBank/DDBJ databases">
        <title>Genome Sequence of Clavibacter michiganensis Subspecies type strains, and the Atypical Peach-Colored Strains Isolated from Tomato.</title>
        <authorList>
            <person name="Osdaghi E."/>
            <person name="Portier P."/>
            <person name="Briand M."/>
            <person name="Jacques M.-A."/>
        </authorList>
    </citation>
    <scope>NUCLEOTIDE SEQUENCE [LARGE SCALE GENOMIC DNA]</scope>
    <source>
        <strain evidence="2 3">CFBP 7493</strain>
    </source>
</reference>
<accession>A0A399NU89</accession>
<protein>
    <recommendedName>
        <fullName evidence="4">Single-stranded DNA-binding protein</fullName>
    </recommendedName>
</protein>
<gene>
    <name evidence="2" type="ORF">DZF96_06015</name>
</gene>
<comment type="caution">
    <text evidence="2">The sequence shown here is derived from an EMBL/GenBank/DDBJ whole genome shotgun (WGS) entry which is preliminary data.</text>
</comment>
<evidence type="ECO:0008006" key="4">
    <source>
        <dbReference type="Google" id="ProtNLM"/>
    </source>
</evidence>
<sequence>MRGTGRGASWARGRQVAGRGGPVVDESRGREHCGGSGSEARVVLHGVVAGRPRCIRTVEGWEVASLLVGSGDLRGPEHGAVLVVCTGAGSSATVRRVAVGDRVIVLGHLEPRRASRPEDDAVELAADAVLARRGTVAVGSQAEEPRIAP</sequence>